<organism evidence="4 5">
    <name type="scientific">Imshaugia aleurites</name>
    <dbReference type="NCBI Taxonomy" id="172621"/>
    <lineage>
        <taxon>Eukaryota</taxon>
        <taxon>Fungi</taxon>
        <taxon>Dikarya</taxon>
        <taxon>Ascomycota</taxon>
        <taxon>Pezizomycotina</taxon>
        <taxon>Lecanoromycetes</taxon>
        <taxon>OSLEUM clade</taxon>
        <taxon>Lecanoromycetidae</taxon>
        <taxon>Lecanorales</taxon>
        <taxon>Lecanorineae</taxon>
        <taxon>Parmeliaceae</taxon>
        <taxon>Imshaugia</taxon>
    </lineage>
</organism>
<evidence type="ECO:0000256" key="2">
    <source>
        <dbReference type="SAM" id="MobiDB-lite"/>
    </source>
</evidence>
<feature type="compositionally biased region" description="Low complexity" evidence="2">
    <location>
        <begin position="22"/>
        <end position="34"/>
    </location>
</feature>
<feature type="region of interest" description="Disordered" evidence="2">
    <location>
        <begin position="1"/>
        <end position="79"/>
    </location>
</feature>
<feature type="domain" description="G" evidence="3">
    <location>
        <begin position="86"/>
        <end position="147"/>
    </location>
</feature>
<dbReference type="OrthoDB" id="8954335at2759"/>
<gene>
    <name evidence="4" type="ORF">IMSHALPRED_000301</name>
</gene>
<dbReference type="Proteomes" id="UP000664534">
    <property type="component" value="Unassembled WGS sequence"/>
</dbReference>
<dbReference type="CDD" id="cd00882">
    <property type="entry name" value="Ras_like_GTPase"/>
    <property type="match status" value="1"/>
</dbReference>
<sequence length="490" mass="55075">MQARVSDAEESEPPRRARRRFSGILESGHGSLSSESDEIERTTPAQRSKPKSTADTRKDGRSTSQSARRESTANVRRQRKQKGVLIAVCGMTGTGKSTFVGKVAGQAVDVGHGLKSHTAEIQEVTCNIDGHLVTLVDTPGFDDTSRSDSDISRVIAEWMESTYEDDVLPSGIIYLHRITDNRVSGSSMKNIRMFRKLCGADSMSNILLVTTMWENVDLAEGNQRERELRSEGTFWSAMIAHGARVERYDNEQSTAFRLIRSLLGNTPIALNIQKQLVDDGKTLIDTDAGADVNAELIRMKKEHEEELGAIIEEMNEAVKSSNKALQRDLEANHTRVLAQMKLNEEQQRRLHRETKAQIERRLASQNAAASEQRRLYKKRTAELERHLAEQKADNSQTSNLLQAELNRLRNQAGSQQHYAGSVHDYMKLMEAKMSSQSESIESLERKLQESQRRPSLYYPATSHQGQQQPSLYYPATSYQGTALQYLPRGL</sequence>
<dbReference type="Pfam" id="PF01926">
    <property type="entry name" value="MMR_HSR1"/>
    <property type="match status" value="1"/>
</dbReference>
<dbReference type="AlphaFoldDB" id="A0A8H3I2B9"/>
<evidence type="ECO:0000256" key="1">
    <source>
        <dbReference type="SAM" id="Coils"/>
    </source>
</evidence>
<reference evidence="4" key="1">
    <citation type="submission" date="2021-03" db="EMBL/GenBank/DDBJ databases">
        <authorList>
            <person name="Tagirdzhanova G."/>
        </authorList>
    </citation>
    <scope>NUCLEOTIDE SEQUENCE</scope>
</reference>
<comment type="caution">
    <text evidence="4">The sequence shown here is derived from an EMBL/GenBank/DDBJ whole genome shotgun (WGS) entry which is preliminary data.</text>
</comment>
<evidence type="ECO:0000313" key="5">
    <source>
        <dbReference type="Proteomes" id="UP000664534"/>
    </source>
</evidence>
<accession>A0A8H3I2B9</accession>
<keyword evidence="1" id="KW-0175">Coiled coil</keyword>
<dbReference type="Gene3D" id="3.40.50.300">
    <property type="entry name" value="P-loop containing nucleotide triphosphate hydrolases"/>
    <property type="match status" value="1"/>
</dbReference>
<dbReference type="EMBL" id="CAJPDT010000010">
    <property type="protein sequence ID" value="CAF9912382.1"/>
    <property type="molecule type" value="Genomic_DNA"/>
</dbReference>
<evidence type="ECO:0000259" key="3">
    <source>
        <dbReference type="Pfam" id="PF01926"/>
    </source>
</evidence>
<feature type="compositionally biased region" description="Basic and acidic residues" evidence="2">
    <location>
        <begin position="52"/>
        <end position="71"/>
    </location>
</feature>
<proteinExistence type="predicted"/>
<name>A0A8H3I2B9_9LECA</name>
<dbReference type="SUPFAM" id="SSF52540">
    <property type="entry name" value="P-loop containing nucleoside triphosphate hydrolases"/>
    <property type="match status" value="1"/>
</dbReference>
<feature type="coiled-coil region" evidence="1">
    <location>
        <begin position="293"/>
        <end position="320"/>
    </location>
</feature>
<evidence type="ECO:0000313" key="4">
    <source>
        <dbReference type="EMBL" id="CAF9912382.1"/>
    </source>
</evidence>
<dbReference type="GO" id="GO:0005525">
    <property type="term" value="F:GTP binding"/>
    <property type="evidence" value="ECO:0007669"/>
    <property type="project" value="InterPro"/>
</dbReference>
<dbReference type="InterPro" id="IPR006073">
    <property type="entry name" value="GTP-bd"/>
</dbReference>
<protein>
    <recommendedName>
        <fullName evidence="3">G domain-containing protein</fullName>
    </recommendedName>
</protein>
<keyword evidence="5" id="KW-1185">Reference proteome</keyword>
<feature type="coiled-coil region" evidence="1">
    <location>
        <begin position="426"/>
        <end position="453"/>
    </location>
</feature>
<dbReference type="InterPro" id="IPR027417">
    <property type="entry name" value="P-loop_NTPase"/>
</dbReference>